<keyword evidence="5 10" id="KW-0285">Flavoprotein</keyword>
<evidence type="ECO:0000256" key="7">
    <source>
        <dbReference type="ARBA" id="ARBA00022827"/>
    </source>
</evidence>
<evidence type="ECO:0000256" key="3">
    <source>
        <dbReference type="ARBA" id="ARBA00008562"/>
    </source>
</evidence>
<dbReference type="Pfam" id="PF00890">
    <property type="entry name" value="FAD_binding_2"/>
    <property type="match status" value="1"/>
</dbReference>
<dbReference type="GO" id="GO:0009435">
    <property type="term" value="P:NAD+ biosynthetic process"/>
    <property type="evidence" value="ECO:0007669"/>
    <property type="project" value="UniProtKB-UniPathway"/>
</dbReference>
<dbReference type="EC" id="1.4.3.16" evidence="4 10"/>
<dbReference type="InterPro" id="IPR005288">
    <property type="entry name" value="NadB"/>
</dbReference>
<evidence type="ECO:0000256" key="5">
    <source>
        <dbReference type="ARBA" id="ARBA00022630"/>
    </source>
</evidence>
<dbReference type="GO" id="GO:0008734">
    <property type="term" value="F:L-aspartate oxidase activity"/>
    <property type="evidence" value="ECO:0007669"/>
    <property type="project" value="UniProtKB-UniRule"/>
</dbReference>
<dbReference type="Gene3D" id="3.90.700.10">
    <property type="entry name" value="Succinate dehydrogenase/fumarate reductase flavoprotein, catalytic domain"/>
    <property type="match status" value="1"/>
</dbReference>
<comment type="similarity">
    <text evidence="3 10">Belongs to the FAD-dependent oxidoreductase 2 family. NadB subfamily.</text>
</comment>
<dbReference type="InterPro" id="IPR037099">
    <property type="entry name" value="Fum_R/Succ_DH_flav-like_C_sf"/>
</dbReference>
<accession>A0A7S2VU96</accession>
<dbReference type="PANTHER" id="PTHR42716:SF2">
    <property type="entry name" value="L-ASPARTATE OXIDASE, CHLOROPLASTIC"/>
    <property type="match status" value="1"/>
</dbReference>
<dbReference type="SUPFAM" id="SSF51905">
    <property type="entry name" value="FAD/NAD(P)-binding domain"/>
    <property type="match status" value="1"/>
</dbReference>
<dbReference type="PANTHER" id="PTHR42716">
    <property type="entry name" value="L-ASPARTATE OXIDASE"/>
    <property type="match status" value="1"/>
</dbReference>
<feature type="domain" description="Fumarate reductase/succinate dehydrogenase flavoprotein-like C-terminal" evidence="12">
    <location>
        <begin position="536"/>
        <end position="629"/>
    </location>
</feature>
<comment type="subcellular location">
    <subcellularLocation>
        <location evidence="10">Plastid</location>
        <location evidence="10">Chloroplast</location>
    </subcellularLocation>
</comment>
<dbReference type="PRINTS" id="PR00368">
    <property type="entry name" value="FADPNR"/>
</dbReference>
<dbReference type="AlphaFoldDB" id="A0A7S2VU96"/>
<evidence type="ECO:0000259" key="12">
    <source>
        <dbReference type="Pfam" id="PF02910"/>
    </source>
</evidence>
<dbReference type="PRINTS" id="PR00411">
    <property type="entry name" value="PNDRDTASEI"/>
</dbReference>
<feature type="domain" description="FAD-dependent oxidoreductase 2 FAD-binding" evidence="11">
    <location>
        <begin position="98"/>
        <end position="477"/>
    </location>
</feature>
<dbReference type="EMBL" id="HBHD01000137">
    <property type="protein sequence ID" value="CAD9650643.1"/>
    <property type="molecule type" value="Transcribed_RNA"/>
</dbReference>
<dbReference type="SUPFAM" id="SSF46977">
    <property type="entry name" value="Succinate dehydrogenase/fumarate reductase flavoprotein C-terminal domain"/>
    <property type="match status" value="1"/>
</dbReference>
<proteinExistence type="inferred from homology"/>
<evidence type="ECO:0000313" key="13">
    <source>
        <dbReference type="EMBL" id="CAD9650643.1"/>
    </source>
</evidence>
<evidence type="ECO:0000259" key="11">
    <source>
        <dbReference type="Pfam" id="PF00890"/>
    </source>
</evidence>
<comment type="pathway">
    <text evidence="2 10">Cofactor biosynthesis; NAD(+) biosynthesis; iminoaspartate from L-aspartate (oxidase route): step 1/1.</text>
</comment>
<gene>
    <name evidence="13" type="ORF">CCHL1392_LOCUS71</name>
</gene>
<dbReference type="UniPathway" id="UPA00253">
    <property type="reaction ID" value="UER00326"/>
</dbReference>
<organism evidence="13">
    <name type="scientific">Chlamydomonas chlamydogama</name>
    <dbReference type="NCBI Taxonomy" id="225041"/>
    <lineage>
        <taxon>Eukaryota</taxon>
        <taxon>Viridiplantae</taxon>
        <taxon>Chlorophyta</taxon>
        <taxon>core chlorophytes</taxon>
        <taxon>Chlorophyceae</taxon>
        <taxon>CS clade</taxon>
        <taxon>Chlamydomonadales</taxon>
        <taxon>Chlamydomonadaceae</taxon>
        <taxon>Chlamydomonas</taxon>
    </lineage>
</organism>
<sequence>MPSVIVNTVHRGQRPSISCTGSRAIQPGLARRGVQTALPAAASIGKSAPRYIARPHRQHSVLCRADVNWDAFRSSVELGSLSPPQSHTHNPGTVKQYDFIVIGSGIAGLTYALKMAAYGSVAVVTKDHANEGCTQYAQGGVCAVLDHTDSVQDHIRDTIVAGAYLNDPMAVEVVCREGPARVLELVALGAQFTRNKDGSLHLTKEGGHSNRRIVHAADLTGAEIERALLTAARSQKNIHFYEHHLATELVVDEVEGVRYCLGVDVLDQRTMSMSRFIGLSTMLACGGAGQVYPNTTNPHVATGDGIAMAYRAGAVVSNMEFIQFHPTALYMPNANPNERTFLITEAVRGEGGILYNLSGERFMEKYDERLELAPRDVVARSIHDQLRQRSDTHVLLDISHKPADAVLSHFPNIAAKCAEMGIDITQDPIPVVPAQHYTCGGVHTGLDGQTTIKGLYACGEVANSGLHGANRLASNSLLEGLVFADRAVNPSVAHAEHVIRHCGRNLHYAAASANFSGAQGARRLTPSLMKWVRNRRDELRGLMWRNCGIVRRTSELQEARAFASSLHVEAKAVVANAGVSTEAVELLNLTTVAEIVAACALQRKESRGGHYVLDYPQLDERECKPSTVQVAPAKVRTPTAPVPASAMPVGGAASGNSAGHARIQAPLPASVVITPKKKAVQRDMAVRSLPQDSA</sequence>
<evidence type="ECO:0000256" key="2">
    <source>
        <dbReference type="ARBA" id="ARBA00004950"/>
    </source>
</evidence>
<comment type="function">
    <text evidence="10">Catalyzes the oxidation of L-aspartate to iminoaspartate.</text>
</comment>
<evidence type="ECO:0000256" key="6">
    <source>
        <dbReference type="ARBA" id="ARBA00022642"/>
    </source>
</evidence>
<evidence type="ECO:0000256" key="8">
    <source>
        <dbReference type="ARBA" id="ARBA00023002"/>
    </source>
</evidence>
<dbReference type="Gene3D" id="1.20.58.100">
    <property type="entry name" value="Fumarate reductase/succinate dehydrogenase flavoprotein-like, C-terminal domain"/>
    <property type="match status" value="1"/>
</dbReference>
<evidence type="ECO:0000256" key="10">
    <source>
        <dbReference type="RuleBase" id="RU362049"/>
    </source>
</evidence>
<dbReference type="NCBIfam" id="TIGR00551">
    <property type="entry name" value="nadB"/>
    <property type="match status" value="1"/>
</dbReference>
<dbReference type="GO" id="GO:0009507">
    <property type="term" value="C:chloroplast"/>
    <property type="evidence" value="ECO:0007669"/>
    <property type="project" value="UniProtKB-SubCell"/>
</dbReference>
<dbReference type="Gene3D" id="3.50.50.60">
    <property type="entry name" value="FAD/NAD(P)-binding domain"/>
    <property type="match status" value="1"/>
</dbReference>
<dbReference type="InterPro" id="IPR036188">
    <property type="entry name" value="FAD/NAD-bd_sf"/>
</dbReference>
<evidence type="ECO:0000256" key="4">
    <source>
        <dbReference type="ARBA" id="ARBA00012173"/>
    </source>
</evidence>
<keyword evidence="7 10" id="KW-0274">FAD</keyword>
<dbReference type="InterPro" id="IPR027477">
    <property type="entry name" value="Succ_DH/fumarate_Rdtase_cat_sf"/>
</dbReference>
<dbReference type="Pfam" id="PF02910">
    <property type="entry name" value="Succ_DH_flav_C"/>
    <property type="match status" value="1"/>
</dbReference>
<keyword evidence="6 10" id="KW-0662">Pyridine nucleotide biosynthesis</keyword>
<dbReference type="InterPro" id="IPR015939">
    <property type="entry name" value="Fum_Rdtase/Succ_DH_flav-like_C"/>
</dbReference>
<comment type="cofactor">
    <cofactor evidence="1 10">
        <name>FAD</name>
        <dbReference type="ChEBI" id="CHEBI:57692"/>
    </cofactor>
</comment>
<evidence type="ECO:0000256" key="1">
    <source>
        <dbReference type="ARBA" id="ARBA00001974"/>
    </source>
</evidence>
<name>A0A7S2VU96_9CHLO</name>
<reference evidence="13" key="1">
    <citation type="submission" date="2021-01" db="EMBL/GenBank/DDBJ databases">
        <authorList>
            <person name="Corre E."/>
            <person name="Pelletier E."/>
            <person name="Niang G."/>
            <person name="Scheremetjew M."/>
            <person name="Finn R."/>
            <person name="Kale V."/>
            <person name="Holt S."/>
            <person name="Cochrane G."/>
            <person name="Meng A."/>
            <person name="Brown T."/>
            <person name="Cohen L."/>
        </authorList>
    </citation>
    <scope>NUCLEOTIDE SEQUENCE</scope>
    <source>
        <strain evidence="13">SAG 11-48b</strain>
    </source>
</reference>
<protein>
    <recommendedName>
        <fullName evidence="4 10">L-aspartate oxidase</fullName>
        <ecNumber evidence="4 10">1.4.3.16</ecNumber>
    </recommendedName>
</protein>
<dbReference type="FunFam" id="3.90.700.10:FF:000002">
    <property type="entry name" value="L-aspartate oxidase"/>
    <property type="match status" value="1"/>
</dbReference>
<keyword evidence="8 10" id="KW-0560">Oxidoreductase</keyword>
<comment type="catalytic activity">
    <reaction evidence="9 10">
        <text>L-aspartate + O2 = iminosuccinate + H2O2</text>
        <dbReference type="Rhea" id="RHEA:25876"/>
        <dbReference type="ChEBI" id="CHEBI:15379"/>
        <dbReference type="ChEBI" id="CHEBI:16240"/>
        <dbReference type="ChEBI" id="CHEBI:29991"/>
        <dbReference type="ChEBI" id="CHEBI:77875"/>
        <dbReference type="EC" id="1.4.3.16"/>
    </reaction>
</comment>
<evidence type="ECO:0000256" key="9">
    <source>
        <dbReference type="ARBA" id="ARBA00050942"/>
    </source>
</evidence>
<dbReference type="SUPFAM" id="SSF56425">
    <property type="entry name" value="Succinate dehydrogenase/fumarate reductase flavoprotein, catalytic domain"/>
    <property type="match status" value="1"/>
</dbReference>
<dbReference type="InterPro" id="IPR003953">
    <property type="entry name" value="FAD-dep_OxRdtase_2_FAD-bd"/>
</dbReference>